<name>Q1MZ96_9GAMM</name>
<organism evidence="1 2">
    <name type="scientific">Bermanella marisrubri</name>
    <dbReference type="NCBI Taxonomy" id="207949"/>
    <lineage>
        <taxon>Bacteria</taxon>
        <taxon>Pseudomonadati</taxon>
        <taxon>Pseudomonadota</taxon>
        <taxon>Gammaproteobacteria</taxon>
        <taxon>Oceanospirillales</taxon>
        <taxon>Oceanospirillaceae</taxon>
        <taxon>Bermanella</taxon>
    </lineage>
</organism>
<reference evidence="1 2" key="1">
    <citation type="submission" date="2006-03" db="EMBL/GenBank/DDBJ databases">
        <authorList>
            <person name="Pinhassi J."/>
            <person name="Pedros-Alio C."/>
            <person name="Ferriera S."/>
            <person name="Johnson J."/>
            <person name="Kravitz S."/>
            <person name="Halpern A."/>
            <person name="Remington K."/>
            <person name="Beeson K."/>
            <person name="Tran B."/>
            <person name="Rogers Y.-H."/>
            <person name="Friedman R."/>
            <person name="Venter J.C."/>
        </authorList>
    </citation>
    <scope>NUCLEOTIDE SEQUENCE [LARGE SCALE GENOMIC DNA]</scope>
    <source>
        <strain evidence="1 2">RED65</strain>
    </source>
</reference>
<evidence type="ECO:0000313" key="1">
    <source>
        <dbReference type="EMBL" id="EAT11370.1"/>
    </source>
</evidence>
<proteinExistence type="predicted"/>
<dbReference type="AlphaFoldDB" id="Q1MZ96"/>
<keyword evidence="2" id="KW-1185">Reference proteome</keyword>
<dbReference type="EMBL" id="AAQH01000019">
    <property type="protein sequence ID" value="EAT11370.1"/>
    <property type="molecule type" value="Genomic_DNA"/>
</dbReference>
<dbReference type="HOGENOM" id="CLU_1425474_0_0_6"/>
<gene>
    <name evidence="1" type="ORF">RED65_13122</name>
</gene>
<sequence>MGDSQLGIISSSNQMREKYTQVQSDLLRSDATLLNKDWDFSIDEAGEIVIIEGDDSLSESEINKLTKVLADNGIDTAMEKLAENVINHGIGARGPEGFSEDGSLASYDVNKGNFKDVIFGRELMLGMKIDHETKLTNADTLAYASKKVAVTSESNINHVALRAREAYNEGKQLPSKLVATQIMMRAVEKY</sequence>
<protein>
    <submittedName>
        <fullName evidence="1">Uncharacterized protein</fullName>
    </submittedName>
</protein>
<dbReference type="Proteomes" id="UP000004263">
    <property type="component" value="Unassembled WGS sequence"/>
</dbReference>
<evidence type="ECO:0000313" key="2">
    <source>
        <dbReference type="Proteomes" id="UP000004263"/>
    </source>
</evidence>
<accession>Q1MZ96</accession>
<comment type="caution">
    <text evidence="1">The sequence shown here is derived from an EMBL/GenBank/DDBJ whole genome shotgun (WGS) entry which is preliminary data.</text>
</comment>